<feature type="non-terminal residue" evidence="2">
    <location>
        <position position="1"/>
    </location>
</feature>
<dbReference type="EMBL" id="JBHSWT010000458">
    <property type="protein sequence ID" value="MFC6771672.1"/>
    <property type="molecule type" value="Genomic_DNA"/>
</dbReference>
<name>A0ABD5T777_9EURY</name>
<proteinExistence type="predicted"/>
<feature type="compositionally biased region" description="Basic and acidic residues" evidence="1">
    <location>
        <begin position="58"/>
        <end position="74"/>
    </location>
</feature>
<evidence type="ECO:0000256" key="1">
    <source>
        <dbReference type="SAM" id="MobiDB-lite"/>
    </source>
</evidence>
<dbReference type="AlphaFoldDB" id="A0ABD5T777"/>
<organism evidence="2 3">
    <name type="scientific">Halorubrum pallidum</name>
    <dbReference type="NCBI Taxonomy" id="1526114"/>
    <lineage>
        <taxon>Archaea</taxon>
        <taxon>Methanobacteriati</taxon>
        <taxon>Methanobacteriota</taxon>
        <taxon>Stenosarchaea group</taxon>
        <taxon>Halobacteria</taxon>
        <taxon>Halobacteriales</taxon>
        <taxon>Haloferacaceae</taxon>
        <taxon>Halorubrum</taxon>
    </lineage>
</organism>
<keyword evidence="3" id="KW-1185">Reference proteome</keyword>
<feature type="region of interest" description="Disordered" evidence="1">
    <location>
        <begin position="58"/>
        <end position="90"/>
    </location>
</feature>
<dbReference type="Proteomes" id="UP001596274">
    <property type="component" value="Unassembled WGS sequence"/>
</dbReference>
<reference evidence="2 3" key="1">
    <citation type="journal article" date="2019" name="Int. J. Syst. Evol. Microbiol.">
        <title>The Global Catalogue of Microorganisms (GCM) 10K type strain sequencing project: providing services to taxonomists for standard genome sequencing and annotation.</title>
        <authorList>
            <consortium name="The Broad Institute Genomics Platform"/>
            <consortium name="The Broad Institute Genome Sequencing Center for Infectious Disease"/>
            <person name="Wu L."/>
            <person name="Ma J."/>
        </authorList>
    </citation>
    <scope>NUCLEOTIDE SEQUENCE [LARGE SCALE GENOMIC DNA]</scope>
    <source>
        <strain evidence="2 3">PJ61</strain>
    </source>
</reference>
<protein>
    <submittedName>
        <fullName evidence="2">Uncharacterized protein</fullName>
    </submittedName>
</protein>
<gene>
    <name evidence="2" type="ORF">ACFQDD_09115</name>
</gene>
<feature type="compositionally biased region" description="Basic and acidic residues" evidence="1">
    <location>
        <begin position="7"/>
        <end position="23"/>
    </location>
</feature>
<sequence length="90" mass="10243">ATPNVERALRELADDPATRPETKRRARRVVRRIKRQTAASAVDRAIEYVYVRWPADYTDRHEARTTESDTRTTGEEASGGRDATGLTRDE</sequence>
<accession>A0ABD5T777</accession>
<feature type="region of interest" description="Disordered" evidence="1">
    <location>
        <begin position="1"/>
        <end position="28"/>
    </location>
</feature>
<evidence type="ECO:0000313" key="2">
    <source>
        <dbReference type="EMBL" id="MFC6771672.1"/>
    </source>
</evidence>
<evidence type="ECO:0000313" key="3">
    <source>
        <dbReference type="Proteomes" id="UP001596274"/>
    </source>
</evidence>
<comment type="caution">
    <text evidence="2">The sequence shown here is derived from an EMBL/GenBank/DDBJ whole genome shotgun (WGS) entry which is preliminary data.</text>
</comment>